<proteinExistence type="predicted"/>
<dbReference type="EMBL" id="MIKC01000014">
    <property type="protein sequence ID" value="OEG22523.1"/>
    <property type="molecule type" value="Genomic_DNA"/>
</dbReference>
<dbReference type="Pfam" id="PF13731">
    <property type="entry name" value="WxL"/>
    <property type="match status" value="1"/>
</dbReference>
<dbReference type="InterPro" id="IPR027994">
    <property type="entry name" value="WxL_dom"/>
</dbReference>
<keyword evidence="1" id="KW-0732">Signal</keyword>
<dbReference type="Proteomes" id="UP000094469">
    <property type="component" value="Unassembled WGS sequence"/>
</dbReference>
<accession>A0A1E5HC90</accession>
<dbReference type="AlphaFoldDB" id="A0A1E5HC90"/>
<protein>
    <recommendedName>
        <fullName evidence="2">WxL domain-containing protein</fullName>
    </recommendedName>
</protein>
<dbReference type="OrthoDB" id="2356942at2"/>
<dbReference type="STRING" id="1131292.BCR24_15040"/>
<comment type="caution">
    <text evidence="3">The sequence shown here is derived from an EMBL/GenBank/DDBJ whole genome shotgun (WGS) entry which is preliminary data.</text>
</comment>
<evidence type="ECO:0000313" key="3">
    <source>
        <dbReference type="EMBL" id="OEG22523.1"/>
    </source>
</evidence>
<organism evidence="3 4">
    <name type="scientific">Enterococcus ureilyticus</name>
    <dbReference type="NCBI Taxonomy" id="1131292"/>
    <lineage>
        <taxon>Bacteria</taxon>
        <taxon>Bacillati</taxon>
        <taxon>Bacillota</taxon>
        <taxon>Bacilli</taxon>
        <taxon>Lactobacillales</taxon>
        <taxon>Enterococcaceae</taxon>
        <taxon>Enterococcus</taxon>
    </lineage>
</organism>
<evidence type="ECO:0000313" key="4">
    <source>
        <dbReference type="Proteomes" id="UP000094469"/>
    </source>
</evidence>
<feature type="chain" id="PRO_5009178345" description="WxL domain-containing protein" evidence="1">
    <location>
        <begin position="27"/>
        <end position="209"/>
    </location>
</feature>
<gene>
    <name evidence="3" type="ORF">BCR24_15040</name>
</gene>
<sequence>MKKRFLTYGLLLSSILLYSNGTAAYADDATSNANTTVAAGDGTGALIDSNVKPATNSSGSLTIDAVSSFNFGTIKVGVTSKTAETTNGEKLGVQVRDVRGTGAGWALNVKVGTFTNTTDSTKTLSASVSIPKGTVSNGVDSTQGVVAKSVVLNSSYANVMNAPKDTGMGRWLDTFESTSDKVTLQDIAQNAYTGSYTATMNWQLVDAPS</sequence>
<name>A0A1E5HC90_9ENTE</name>
<dbReference type="RefSeq" id="WP_069640059.1">
    <property type="nucleotide sequence ID" value="NZ_JAFBEZ010000025.1"/>
</dbReference>
<evidence type="ECO:0000256" key="1">
    <source>
        <dbReference type="SAM" id="SignalP"/>
    </source>
</evidence>
<keyword evidence="4" id="KW-1185">Reference proteome</keyword>
<feature type="signal peptide" evidence="1">
    <location>
        <begin position="1"/>
        <end position="26"/>
    </location>
</feature>
<reference evidence="4" key="1">
    <citation type="submission" date="2016-09" db="EMBL/GenBank/DDBJ databases">
        <authorList>
            <person name="Gulvik C.A."/>
        </authorList>
    </citation>
    <scope>NUCLEOTIDE SEQUENCE [LARGE SCALE GENOMIC DNA]</scope>
    <source>
        <strain evidence="4">LMG 26676</strain>
    </source>
</reference>
<evidence type="ECO:0000259" key="2">
    <source>
        <dbReference type="Pfam" id="PF13731"/>
    </source>
</evidence>
<feature type="domain" description="WxL" evidence="2">
    <location>
        <begin position="52"/>
        <end position="208"/>
    </location>
</feature>